<dbReference type="STRING" id="595670.SAMN05421643_1574"/>
<feature type="compositionally biased region" description="Basic and acidic residues" evidence="1">
    <location>
        <begin position="455"/>
        <end position="468"/>
    </location>
</feature>
<dbReference type="Proteomes" id="UP000199035">
    <property type="component" value="Unassembled WGS sequence"/>
</dbReference>
<dbReference type="AlphaFoldDB" id="A0A1H3NQ61"/>
<dbReference type="RefSeq" id="WP_092693030.1">
    <property type="nucleotide sequence ID" value="NZ_FNPK01000057.1"/>
</dbReference>
<feature type="region of interest" description="Disordered" evidence="1">
    <location>
        <begin position="28"/>
        <end position="49"/>
    </location>
</feature>
<accession>A0A1H3NQ61</accession>
<feature type="compositionally biased region" description="Basic and acidic residues" evidence="1">
    <location>
        <begin position="475"/>
        <end position="504"/>
    </location>
</feature>
<name>A0A1H3NQ61_9GAMM</name>
<dbReference type="Gene3D" id="3.30.930.30">
    <property type="match status" value="1"/>
</dbReference>
<gene>
    <name evidence="2" type="ORF">SAMN05421643_1574</name>
</gene>
<dbReference type="GO" id="GO:0003677">
    <property type="term" value="F:DNA binding"/>
    <property type="evidence" value="ECO:0007669"/>
    <property type="project" value="InterPro"/>
</dbReference>
<feature type="region of interest" description="Disordered" evidence="1">
    <location>
        <begin position="450"/>
        <end position="504"/>
    </location>
</feature>
<dbReference type="CDD" id="cd17242">
    <property type="entry name" value="MobM_relaxase"/>
    <property type="match status" value="1"/>
</dbReference>
<sequence length="504" mass="59392">MTYAILRFAKLKTWGQIAGSLSHNYRIRDTPNADENRTHLNEHSHETTQDVKNDLIARLPQKYRKDAVMCLEHLVTCSPNWDGWGTEKEAEFFEQSKKWLEDRYGKKNVIATSIHRDETTPHLVAYIVPLDPETKGLNAKKWTGGREELSKMQTSFAEQIEHLGIERGLKGSKAEHVPISRYYEKVNSAFDYKIQDNIPTKGLFESTEKYAQKIIESALPNYEKNRVLATETLDLSNENKRLRLKLESADIYFNAVQYLNTKNKAHLDFFIQDESNKLLFKQQKQQAEILAQKQAEQELKDKKLNELTNTFRAFESYHDKEFFKREKIQKDLNNRLKKSEKWLSKNKLSEQNLFETDPLGRSKYETPDFFISHFNYENQYQKSDLDFQRLVSSKVYELNAFDVVSQLRQLSINKKLLSDLTDFDIAVTPVYTAHLKENAKWANDYYETQRQNAQNEREHAEQQKRDDEYQSLVSERMRKTREFERQNSDYASPKKKDQGNDFSP</sequence>
<dbReference type="NCBIfam" id="NF041497">
    <property type="entry name" value="MobV"/>
    <property type="match status" value="1"/>
</dbReference>
<reference evidence="3" key="1">
    <citation type="submission" date="2016-10" db="EMBL/GenBank/DDBJ databases">
        <authorList>
            <person name="Varghese N."/>
            <person name="Submissions S."/>
        </authorList>
    </citation>
    <scope>NUCLEOTIDE SEQUENCE [LARGE SCALE GENOMIC DNA]</scope>
    <source>
        <strain evidence="3">ANC 5109</strain>
    </source>
</reference>
<evidence type="ECO:0000313" key="3">
    <source>
        <dbReference type="Proteomes" id="UP000199035"/>
    </source>
</evidence>
<dbReference type="Pfam" id="PF01076">
    <property type="entry name" value="Mob_Pre"/>
    <property type="match status" value="1"/>
</dbReference>
<organism evidence="2 3">
    <name type="scientific">Acinetobacter kyonggiensis</name>
    <dbReference type="NCBI Taxonomy" id="595670"/>
    <lineage>
        <taxon>Bacteria</taxon>
        <taxon>Pseudomonadati</taxon>
        <taxon>Pseudomonadota</taxon>
        <taxon>Gammaproteobacteria</taxon>
        <taxon>Moraxellales</taxon>
        <taxon>Moraxellaceae</taxon>
        <taxon>Acinetobacter</taxon>
    </lineage>
</organism>
<evidence type="ECO:0000256" key="1">
    <source>
        <dbReference type="SAM" id="MobiDB-lite"/>
    </source>
</evidence>
<dbReference type="EMBL" id="FNPK01000057">
    <property type="protein sequence ID" value="SDY90903.1"/>
    <property type="molecule type" value="Genomic_DNA"/>
</dbReference>
<protein>
    <submittedName>
        <fullName evidence="2">Plasmid recombination enzyme</fullName>
    </submittedName>
</protein>
<dbReference type="InterPro" id="IPR001668">
    <property type="entry name" value="Mob_Pre"/>
</dbReference>
<keyword evidence="3" id="KW-1185">Reference proteome</keyword>
<proteinExistence type="predicted"/>
<dbReference type="GO" id="GO:0006310">
    <property type="term" value="P:DNA recombination"/>
    <property type="evidence" value="ECO:0007669"/>
    <property type="project" value="InterPro"/>
</dbReference>
<evidence type="ECO:0000313" key="2">
    <source>
        <dbReference type="EMBL" id="SDY90903.1"/>
    </source>
</evidence>